<dbReference type="EMBL" id="VBSN01000029">
    <property type="protein sequence ID" value="KAA6439931.1"/>
    <property type="molecule type" value="Genomic_DNA"/>
</dbReference>
<dbReference type="AlphaFoldDB" id="A0A5M8QX51"/>
<gene>
    <name evidence="2" type="ORF">FEM33_10210</name>
</gene>
<evidence type="ECO:0000313" key="2">
    <source>
        <dbReference type="EMBL" id="KAA6439931.1"/>
    </source>
</evidence>
<protein>
    <recommendedName>
        <fullName evidence="4">DUF4468 domain-containing protein</fullName>
    </recommendedName>
</protein>
<keyword evidence="3" id="KW-1185">Reference proteome</keyword>
<feature type="chain" id="PRO_5024396194" description="DUF4468 domain-containing protein" evidence="1">
    <location>
        <begin position="25"/>
        <end position="159"/>
    </location>
</feature>
<dbReference type="RefSeq" id="WP_139011962.1">
    <property type="nucleotide sequence ID" value="NZ_VBSN01000029.1"/>
</dbReference>
<evidence type="ECO:0000313" key="3">
    <source>
        <dbReference type="Proteomes" id="UP000323994"/>
    </source>
</evidence>
<dbReference type="Proteomes" id="UP000323994">
    <property type="component" value="Unassembled WGS sequence"/>
</dbReference>
<keyword evidence="1" id="KW-0732">Signal</keyword>
<evidence type="ECO:0000256" key="1">
    <source>
        <dbReference type="SAM" id="SignalP"/>
    </source>
</evidence>
<organism evidence="2 3">
    <name type="scientific">Dyadobacter flavalbus</name>
    <dbReference type="NCBI Taxonomy" id="2579942"/>
    <lineage>
        <taxon>Bacteria</taxon>
        <taxon>Pseudomonadati</taxon>
        <taxon>Bacteroidota</taxon>
        <taxon>Cytophagia</taxon>
        <taxon>Cytophagales</taxon>
        <taxon>Spirosomataceae</taxon>
        <taxon>Dyadobacter</taxon>
    </lineage>
</organism>
<reference evidence="2 3" key="1">
    <citation type="submission" date="2019-05" db="EMBL/GenBank/DDBJ databases">
        <authorList>
            <person name="Qu J.-H."/>
        </authorList>
    </citation>
    <scope>NUCLEOTIDE SEQUENCE [LARGE SCALE GENOMIC DNA]</scope>
    <source>
        <strain evidence="2 3">NS28</strain>
    </source>
</reference>
<comment type="caution">
    <text evidence="2">The sequence shown here is derived from an EMBL/GenBank/DDBJ whole genome shotgun (WGS) entry which is preliminary data.</text>
</comment>
<feature type="signal peptide" evidence="1">
    <location>
        <begin position="1"/>
        <end position="24"/>
    </location>
</feature>
<dbReference type="OrthoDB" id="949740at2"/>
<evidence type="ECO:0008006" key="4">
    <source>
        <dbReference type="Google" id="ProtNLM"/>
    </source>
</evidence>
<name>A0A5M8QX51_9BACT</name>
<accession>A0A5M8QX51</accession>
<sequence length="159" mass="18896">MKQTRKRVWVFLLLAASIPFAAHAQEEKLTGKEIESNVVRNYFADNRQEVESNRLDYVIPESYKKSYPASLGYDLEVFAKVKILRSYFLLEYMPDPAPEVPEQFQYQKIISGAEQERMIEEESAAKLYKEQSDPMYFEKSRKSFKEEFNKRMQERNLKN</sequence>
<proteinExistence type="predicted"/>